<evidence type="ECO:0000256" key="4">
    <source>
        <dbReference type="SAM" id="Phobius"/>
    </source>
</evidence>
<name>A0A6C0KP09_9ZZZZ</name>
<evidence type="ECO:0000313" key="6">
    <source>
        <dbReference type="EMBL" id="QHU18094.1"/>
    </source>
</evidence>
<keyword evidence="4" id="KW-0812">Transmembrane</keyword>
<sequence>MDSQLSQILSIQNPFTKEQVHEGFLQWPKTLKACLQRTTTFSSLKTRIQQMNPNKSLQTLQKLQAHVKDLEPLLRPSTNIEKEGYEQICFQGSPWSQLNFLPFILMFLSFYKSFIVPAFSVCLPFISILLPYIFLHTFYNIRIPFKEYMGLLWRMWNGSLQMPKSPEEFLNAHAAAAVPLAQPPAALQIKSLLQNAWTLFTIAQAIWHPVQQARHFMKLDTDCLKLGESIVGVKGCAAELWDQWKGWLPPWLGSWISLCPDDGRQAFAFVLESPFWLRHTFRAIGRFEILLHLAMRDDVVPAQFVRSDEPILMIKDFGDPSIPIQKRVVSSVKLGISGSGRARGIGSIGRGSHAIITGPNRGGKSSFLRGVLMNVVVAHSFGAVFAAAGQMTPFTWIADGMRLDDTPGEQSMFEREVAFGSAVLKKKGGAGLVLYDELFHSTNPPDAKRTSELFCDRLWKKKNCLSLVSTHVYSLAKEAPANIQRLCMGTWKQGDKYTFSYTVQKGICEVSSVDLLLKQFHLL</sequence>
<feature type="transmembrane region" description="Helical" evidence="4">
    <location>
        <begin position="114"/>
        <end position="135"/>
    </location>
</feature>
<keyword evidence="3" id="KW-0238">DNA-binding</keyword>
<organism evidence="6">
    <name type="scientific">viral metagenome</name>
    <dbReference type="NCBI Taxonomy" id="1070528"/>
    <lineage>
        <taxon>unclassified sequences</taxon>
        <taxon>metagenomes</taxon>
        <taxon>organismal metagenomes</taxon>
    </lineage>
</organism>
<dbReference type="InterPro" id="IPR027417">
    <property type="entry name" value="P-loop_NTPase"/>
</dbReference>
<dbReference type="InterPro" id="IPR045076">
    <property type="entry name" value="MutS"/>
</dbReference>
<evidence type="ECO:0000256" key="3">
    <source>
        <dbReference type="ARBA" id="ARBA00023125"/>
    </source>
</evidence>
<dbReference type="PANTHER" id="PTHR11361">
    <property type="entry name" value="DNA MISMATCH REPAIR PROTEIN MUTS FAMILY MEMBER"/>
    <property type="match status" value="1"/>
</dbReference>
<protein>
    <recommendedName>
        <fullName evidence="5">DNA mismatch repair proteins mutS family domain-containing protein</fullName>
    </recommendedName>
</protein>
<dbReference type="EMBL" id="MN740925">
    <property type="protein sequence ID" value="QHU18094.1"/>
    <property type="molecule type" value="Genomic_DNA"/>
</dbReference>
<evidence type="ECO:0000256" key="1">
    <source>
        <dbReference type="ARBA" id="ARBA00022741"/>
    </source>
</evidence>
<dbReference type="SMART" id="SM00534">
    <property type="entry name" value="MUTSac"/>
    <property type="match status" value="1"/>
</dbReference>
<keyword evidence="4" id="KW-1133">Transmembrane helix</keyword>
<dbReference type="Pfam" id="PF00488">
    <property type="entry name" value="MutS_V"/>
    <property type="match status" value="1"/>
</dbReference>
<proteinExistence type="predicted"/>
<dbReference type="GO" id="GO:0006298">
    <property type="term" value="P:mismatch repair"/>
    <property type="evidence" value="ECO:0007669"/>
    <property type="project" value="InterPro"/>
</dbReference>
<dbReference type="Gene3D" id="3.40.50.300">
    <property type="entry name" value="P-loop containing nucleotide triphosphate hydrolases"/>
    <property type="match status" value="1"/>
</dbReference>
<evidence type="ECO:0000259" key="5">
    <source>
        <dbReference type="SMART" id="SM00534"/>
    </source>
</evidence>
<accession>A0A6C0KP09</accession>
<dbReference type="AlphaFoldDB" id="A0A6C0KP09"/>
<dbReference type="GO" id="GO:0005524">
    <property type="term" value="F:ATP binding"/>
    <property type="evidence" value="ECO:0007669"/>
    <property type="project" value="UniProtKB-KW"/>
</dbReference>
<keyword evidence="4" id="KW-0472">Membrane</keyword>
<keyword evidence="1" id="KW-0547">Nucleotide-binding</keyword>
<dbReference type="InterPro" id="IPR000432">
    <property type="entry name" value="DNA_mismatch_repair_MutS_C"/>
</dbReference>
<dbReference type="GO" id="GO:0030983">
    <property type="term" value="F:mismatched DNA binding"/>
    <property type="evidence" value="ECO:0007669"/>
    <property type="project" value="InterPro"/>
</dbReference>
<evidence type="ECO:0000256" key="2">
    <source>
        <dbReference type="ARBA" id="ARBA00022840"/>
    </source>
</evidence>
<dbReference type="PANTHER" id="PTHR11361:SF34">
    <property type="entry name" value="DNA MISMATCH REPAIR PROTEIN MSH1, MITOCHONDRIAL"/>
    <property type="match status" value="1"/>
</dbReference>
<reference evidence="6" key="1">
    <citation type="journal article" date="2020" name="Nature">
        <title>Giant virus diversity and host interactions through global metagenomics.</title>
        <authorList>
            <person name="Schulz F."/>
            <person name="Roux S."/>
            <person name="Paez-Espino D."/>
            <person name="Jungbluth S."/>
            <person name="Walsh D.A."/>
            <person name="Denef V.J."/>
            <person name="McMahon K.D."/>
            <person name="Konstantinidis K.T."/>
            <person name="Eloe-Fadrosh E.A."/>
            <person name="Kyrpides N.C."/>
            <person name="Woyke T."/>
        </authorList>
    </citation>
    <scope>NUCLEOTIDE SEQUENCE</scope>
    <source>
        <strain evidence="6">GVMAG-S-3300013006-138</strain>
    </source>
</reference>
<dbReference type="GO" id="GO:0140664">
    <property type="term" value="F:ATP-dependent DNA damage sensor activity"/>
    <property type="evidence" value="ECO:0007669"/>
    <property type="project" value="InterPro"/>
</dbReference>
<feature type="domain" description="DNA mismatch repair proteins mutS family" evidence="5">
    <location>
        <begin position="351"/>
        <end position="522"/>
    </location>
</feature>
<keyword evidence="2" id="KW-0067">ATP-binding</keyword>
<dbReference type="SUPFAM" id="SSF52540">
    <property type="entry name" value="P-loop containing nucleoside triphosphate hydrolases"/>
    <property type="match status" value="1"/>
</dbReference>